<dbReference type="Proteomes" id="UP000006054">
    <property type="component" value="Chromosome"/>
</dbReference>
<dbReference type="EMBL" id="CP003345">
    <property type="protein sequence ID" value="AFM03646.1"/>
    <property type="molecule type" value="Genomic_DNA"/>
</dbReference>
<dbReference type="eggNOG" id="COG2353">
    <property type="taxonomic scope" value="Bacteria"/>
</dbReference>
<gene>
    <name evidence="1" type="ordered locus">Fleli_1209</name>
</gene>
<dbReference type="SUPFAM" id="SSF101874">
    <property type="entry name" value="YceI-like"/>
    <property type="match status" value="1"/>
</dbReference>
<organism evidence="1 2">
    <name type="scientific">Bernardetia litoralis (strain ATCC 23117 / DSM 6794 / NBRC 15988 / NCIMB 1366 / Fx l1 / Sio-4)</name>
    <name type="common">Flexibacter litoralis</name>
    <dbReference type="NCBI Taxonomy" id="880071"/>
    <lineage>
        <taxon>Bacteria</taxon>
        <taxon>Pseudomonadati</taxon>
        <taxon>Bacteroidota</taxon>
        <taxon>Cytophagia</taxon>
        <taxon>Cytophagales</taxon>
        <taxon>Bernardetiaceae</taxon>
        <taxon>Bernardetia</taxon>
    </lineage>
</organism>
<dbReference type="RefSeq" id="WP_014797103.1">
    <property type="nucleotide sequence ID" value="NC_018018.1"/>
</dbReference>
<dbReference type="InterPro" id="IPR036761">
    <property type="entry name" value="TTHA0802/YceI-like_sf"/>
</dbReference>
<dbReference type="KEGG" id="fli:Fleli_1209"/>
<dbReference type="STRING" id="880071.Fleli_1209"/>
<dbReference type="Gene3D" id="2.40.128.110">
    <property type="entry name" value="Lipid/polyisoprenoid-binding, YceI-like"/>
    <property type="match status" value="1"/>
</dbReference>
<dbReference type="OrthoDB" id="951410at2"/>
<sequence length="106" mass="11844" precursor="true">MKKQLLILFLFLISLLFFSFSILSNTYRVSSDDSSVTWQGSKTGGTHTGTILIQAGNLFTENNKIIGGNIDINMYSIICLDIQERENTQKLEEHLTSSEVCGFTCV</sequence>
<evidence type="ECO:0000313" key="1">
    <source>
        <dbReference type="EMBL" id="AFM03646.1"/>
    </source>
</evidence>
<evidence type="ECO:0000313" key="2">
    <source>
        <dbReference type="Proteomes" id="UP000006054"/>
    </source>
</evidence>
<protein>
    <submittedName>
        <fullName evidence="1">Uncharacterized protein</fullName>
    </submittedName>
</protein>
<reference evidence="2" key="1">
    <citation type="submission" date="2012-06" db="EMBL/GenBank/DDBJ databases">
        <title>The complete genome of Flexibacter litoralis DSM 6794.</title>
        <authorList>
            <person name="Lucas S."/>
            <person name="Copeland A."/>
            <person name="Lapidus A."/>
            <person name="Glavina del Rio T."/>
            <person name="Dalin E."/>
            <person name="Tice H."/>
            <person name="Bruce D."/>
            <person name="Goodwin L."/>
            <person name="Pitluck S."/>
            <person name="Peters L."/>
            <person name="Ovchinnikova G."/>
            <person name="Lu M."/>
            <person name="Kyrpides N."/>
            <person name="Mavromatis K."/>
            <person name="Ivanova N."/>
            <person name="Brettin T."/>
            <person name="Detter J.C."/>
            <person name="Han C."/>
            <person name="Larimer F."/>
            <person name="Land M."/>
            <person name="Hauser L."/>
            <person name="Markowitz V."/>
            <person name="Cheng J.-F."/>
            <person name="Hugenholtz P."/>
            <person name="Woyke T."/>
            <person name="Wu D."/>
            <person name="Spring S."/>
            <person name="Lang E."/>
            <person name="Kopitz M."/>
            <person name="Brambilla E."/>
            <person name="Klenk H.-P."/>
            <person name="Eisen J.A."/>
        </authorList>
    </citation>
    <scope>NUCLEOTIDE SEQUENCE [LARGE SCALE GENOMIC DNA]</scope>
    <source>
        <strain evidence="2">ATCC 23117 / DSM 6794 / NBRC 15988 / NCIMB 1366 / Sio-4</strain>
    </source>
</reference>
<accession>I4AI61</accession>
<keyword evidence="2" id="KW-1185">Reference proteome</keyword>
<dbReference type="HOGENOM" id="CLU_2219225_0_0_10"/>
<proteinExistence type="predicted"/>
<dbReference type="AlphaFoldDB" id="I4AI61"/>
<name>I4AI61_BERLS</name>